<dbReference type="EMBL" id="CP084930">
    <property type="protein sequence ID" value="USI73428.1"/>
    <property type="molecule type" value="Genomic_DNA"/>
</dbReference>
<feature type="DNA-binding region" description="H-T-H motif" evidence="4">
    <location>
        <begin position="44"/>
        <end position="63"/>
    </location>
</feature>
<evidence type="ECO:0000256" key="1">
    <source>
        <dbReference type="ARBA" id="ARBA00023015"/>
    </source>
</evidence>
<dbReference type="Gene3D" id="1.10.357.10">
    <property type="entry name" value="Tetracycline Repressor, domain 2"/>
    <property type="match status" value="1"/>
</dbReference>
<keyword evidence="1" id="KW-0805">Transcription regulation</keyword>
<dbReference type="InterPro" id="IPR036271">
    <property type="entry name" value="Tet_transcr_reg_TetR-rel_C_sf"/>
</dbReference>
<protein>
    <submittedName>
        <fullName evidence="7">TetR/AcrR family transcriptional regulator</fullName>
    </submittedName>
</protein>
<keyword evidence="2 4" id="KW-0238">DNA-binding</keyword>
<evidence type="ECO:0000256" key="2">
    <source>
        <dbReference type="ARBA" id="ARBA00023125"/>
    </source>
</evidence>
<dbReference type="SUPFAM" id="SSF48498">
    <property type="entry name" value="Tetracyclin repressor-like, C-terminal domain"/>
    <property type="match status" value="1"/>
</dbReference>
<dbReference type="Gene3D" id="1.10.10.60">
    <property type="entry name" value="Homeodomain-like"/>
    <property type="match status" value="1"/>
</dbReference>
<evidence type="ECO:0000256" key="5">
    <source>
        <dbReference type="SAM" id="MobiDB-lite"/>
    </source>
</evidence>
<dbReference type="PANTHER" id="PTHR47506:SF1">
    <property type="entry name" value="HTH-TYPE TRANSCRIPTIONAL REGULATOR YJDC"/>
    <property type="match status" value="1"/>
</dbReference>
<feature type="domain" description="HTH tetR-type" evidence="6">
    <location>
        <begin position="21"/>
        <end position="81"/>
    </location>
</feature>
<accession>A0ABY4X973</accession>
<keyword evidence="8" id="KW-1185">Reference proteome</keyword>
<name>A0ABY4X973_9SPHN</name>
<dbReference type="PRINTS" id="PR00455">
    <property type="entry name" value="HTHTETR"/>
</dbReference>
<feature type="region of interest" description="Disordered" evidence="5">
    <location>
        <begin position="1"/>
        <end position="20"/>
    </location>
</feature>
<evidence type="ECO:0000256" key="4">
    <source>
        <dbReference type="PROSITE-ProRule" id="PRU00335"/>
    </source>
</evidence>
<dbReference type="RefSeq" id="WP_252167237.1">
    <property type="nucleotide sequence ID" value="NZ_CP084930.1"/>
</dbReference>
<gene>
    <name evidence="7" type="ORF">LHA26_02815</name>
</gene>
<dbReference type="SUPFAM" id="SSF46689">
    <property type="entry name" value="Homeodomain-like"/>
    <property type="match status" value="1"/>
</dbReference>
<keyword evidence="3" id="KW-0804">Transcription</keyword>
<dbReference type="InterPro" id="IPR023772">
    <property type="entry name" value="DNA-bd_HTH_TetR-type_CS"/>
</dbReference>
<organism evidence="7 8">
    <name type="scientific">Sphingomonas morindae</name>
    <dbReference type="NCBI Taxonomy" id="1541170"/>
    <lineage>
        <taxon>Bacteria</taxon>
        <taxon>Pseudomonadati</taxon>
        <taxon>Pseudomonadota</taxon>
        <taxon>Alphaproteobacteria</taxon>
        <taxon>Sphingomonadales</taxon>
        <taxon>Sphingomonadaceae</taxon>
        <taxon>Sphingomonas</taxon>
    </lineage>
</organism>
<evidence type="ECO:0000313" key="8">
    <source>
        <dbReference type="Proteomes" id="UP001056937"/>
    </source>
</evidence>
<dbReference type="Proteomes" id="UP001056937">
    <property type="component" value="Chromosome 1"/>
</dbReference>
<dbReference type="Pfam" id="PF00440">
    <property type="entry name" value="TetR_N"/>
    <property type="match status" value="1"/>
</dbReference>
<dbReference type="PROSITE" id="PS50977">
    <property type="entry name" value="HTH_TETR_2"/>
    <property type="match status" value="1"/>
</dbReference>
<reference evidence="7" key="1">
    <citation type="journal article" date="2022" name="Toxins">
        <title>Genomic Analysis of Sphingopyxis sp. USTB-05 for Biodegrading Cyanobacterial Hepatotoxins.</title>
        <authorList>
            <person name="Liu C."/>
            <person name="Xu Q."/>
            <person name="Zhao Z."/>
            <person name="Zhang H."/>
            <person name="Liu X."/>
            <person name="Yin C."/>
            <person name="Liu Y."/>
            <person name="Yan H."/>
        </authorList>
    </citation>
    <scope>NUCLEOTIDE SEQUENCE</scope>
    <source>
        <strain evidence="7">NBD5</strain>
    </source>
</reference>
<dbReference type="InterPro" id="IPR009057">
    <property type="entry name" value="Homeodomain-like_sf"/>
</dbReference>
<proteinExistence type="predicted"/>
<evidence type="ECO:0000313" key="7">
    <source>
        <dbReference type="EMBL" id="USI73428.1"/>
    </source>
</evidence>
<dbReference type="InterPro" id="IPR001647">
    <property type="entry name" value="HTH_TetR"/>
</dbReference>
<evidence type="ECO:0000259" key="6">
    <source>
        <dbReference type="PROSITE" id="PS50977"/>
    </source>
</evidence>
<sequence>MQNDPQDGAAPPRRARGRPRAFDRAAALTAAMQLFWRKGYEASSIADLTEAMGVGPTSLYAAFGSKDALYAEAMKAYAGRYAHLTQGGFRAAPTACEAVRAYLRDSATAMTGADCDLPRGCMVNLGMVGSEGHEALAAEMRDARGAAFDMLRARLAEAVASGELPPRLDVAAVARFIQTVQSGMAIRARDGATRGELEAVAALALAGWDAMIAAATPA</sequence>
<dbReference type="PANTHER" id="PTHR47506">
    <property type="entry name" value="TRANSCRIPTIONAL REGULATORY PROTEIN"/>
    <property type="match status" value="1"/>
</dbReference>
<dbReference type="PROSITE" id="PS01081">
    <property type="entry name" value="HTH_TETR_1"/>
    <property type="match status" value="1"/>
</dbReference>
<evidence type="ECO:0000256" key="3">
    <source>
        <dbReference type="ARBA" id="ARBA00023163"/>
    </source>
</evidence>